<sequence>MSGETLSQAAYRRLKDDIVQGRTPAESVLSERGLAEDLGISRTPLRTALSQLENEGVIDRLKNGVILVRSVTVEQLFEIVKLRQQLESAAAARAAGYPPTQELAGLRDEMQAFATGTHTGFDAFWAADERFHMAVARAARLEILPGILAEQRAIARRCTLTRTYDTFTDQAREHVEIIDAIDRGDAEAAHAAMWQHFEHVRDRFLQTFSGAK</sequence>
<protein>
    <submittedName>
        <fullName evidence="5">GntR family transcriptional regulator</fullName>
    </submittedName>
</protein>
<keyword evidence="1" id="KW-0805">Transcription regulation</keyword>
<keyword evidence="2" id="KW-0238">DNA-binding</keyword>
<dbReference type="AlphaFoldDB" id="A0A2M8J2K8"/>
<dbReference type="PROSITE" id="PS50949">
    <property type="entry name" value="HTH_GNTR"/>
    <property type="match status" value="1"/>
</dbReference>
<evidence type="ECO:0000259" key="4">
    <source>
        <dbReference type="PROSITE" id="PS50949"/>
    </source>
</evidence>
<dbReference type="InterPro" id="IPR036390">
    <property type="entry name" value="WH_DNA-bd_sf"/>
</dbReference>
<dbReference type="EMBL" id="PGTB01000024">
    <property type="protein sequence ID" value="PJE37021.1"/>
    <property type="molecule type" value="Genomic_DNA"/>
</dbReference>
<dbReference type="Proteomes" id="UP000231553">
    <property type="component" value="Unassembled WGS sequence"/>
</dbReference>
<dbReference type="RefSeq" id="WP_100162199.1">
    <property type="nucleotide sequence ID" value="NZ_PGTB01000024.1"/>
</dbReference>
<dbReference type="InterPro" id="IPR008920">
    <property type="entry name" value="TF_FadR/GntR_C"/>
</dbReference>
<dbReference type="SMART" id="SM00345">
    <property type="entry name" value="HTH_GNTR"/>
    <property type="match status" value="1"/>
</dbReference>
<accession>A0A2M8J2K8</accession>
<dbReference type="InterPro" id="IPR036388">
    <property type="entry name" value="WH-like_DNA-bd_sf"/>
</dbReference>
<dbReference type="Gene3D" id="1.20.120.530">
    <property type="entry name" value="GntR ligand-binding domain-like"/>
    <property type="match status" value="1"/>
</dbReference>
<dbReference type="OrthoDB" id="9028214at2"/>
<proteinExistence type="predicted"/>
<dbReference type="CDD" id="cd07377">
    <property type="entry name" value="WHTH_GntR"/>
    <property type="match status" value="1"/>
</dbReference>
<comment type="caution">
    <text evidence="5">The sequence shown here is derived from an EMBL/GenBank/DDBJ whole genome shotgun (WGS) entry which is preliminary data.</text>
</comment>
<keyword evidence="6" id="KW-1185">Reference proteome</keyword>
<evidence type="ECO:0000256" key="2">
    <source>
        <dbReference type="ARBA" id="ARBA00023125"/>
    </source>
</evidence>
<evidence type="ECO:0000313" key="6">
    <source>
        <dbReference type="Proteomes" id="UP000231553"/>
    </source>
</evidence>
<evidence type="ECO:0000256" key="3">
    <source>
        <dbReference type="ARBA" id="ARBA00023163"/>
    </source>
</evidence>
<evidence type="ECO:0000313" key="5">
    <source>
        <dbReference type="EMBL" id="PJE37021.1"/>
    </source>
</evidence>
<dbReference type="SUPFAM" id="SSF48008">
    <property type="entry name" value="GntR ligand-binding domain-like"/>
    <property type="match status" value="1"/>
</dbReference>
<keyword evidence="3" id="KW-0804">Transcription</keyword>
<dbReference type="InterPro" id="IPR011711">
    <property type="entry name" value="GntR_C"/>
</dbReference>
<dbReference type="Gene3D" id="1.10.10.10">
    <property type="entry name" value="Winged helix-like DNA-binding domain superfamily/Winged helix DNA-binding domain"/>
    <property type="match status" value="1"/>
</dbReference>
<organism evidence="5 6">
    <name type="scientific">Pseudooceanicola lipolyticus</name>
    <dbReference type="NCBI Taxonomy" id="2029104"/>
    <lineage>
        <taxon>Bacteria</taxon>
        <taxon>Pseudomonadati</taxon>
        <taxon>Pseudomonadota</taxon>
        <taxon>Alphaproteobacteria</taxon>
        <taxon>Rhodobacterales</taxon>
        <taxon>Paracoccaceae</taxon>
        <taxon>Pseudooceanicola</taxon>
    </lineage>
</organism>
<dbReference type="PANTHER" id="PTHR43537:SF24">
    <property type="entry name" value="GLUCONATE OPERON TRANSCRIPTIONAL REPRESSOR"/>
    <property type="match status" value="1"/>
</dbReference>
<dbReference type="SMART" id="SM00895">
    <property type="entry name" value="FCD"/>
    <property type="match status" value="1"/>
</dbReference>
<gene>
    <name evidence="5" type="ORF">CVM52_09130</name>
</gene>
<dbReference type="GO" id="GO:0003677">
    <property type="term" value="F:DNA binding"/>
    <property type="evidence" value="ECO:0007669"/>
    <property type="project" value="UniProtKB-KW"/>
</dbReference>
<name>A0A2M8J2K8_9RHOB</name>
<dbReference type="PRINTS" id="PR00035">
    <property type="entry name" value="HTHGNTR"/>
</dbReference>
<dbReference type="GO" id="GO:0003700">
    <property type="term" value="F:DNA-binding transcription factor activity"/>
    <property type="evidence" value="ECO:0007669"/>
    <property type="project" value="InterPro"/>
</dbReference>
<dbReference type="Pfam" id="PF07729">
    <property type="entry name" value="FCD"/>
    <property type="match status" value="1"/>
</dbReference>
<evidence type="ECO:0000256" key="1">
    <source>
        <dbReference type="ARBA" id="ARBA00023015"/>
    </source>
</evidence>
<dbReference type="Pfam" id="PF00392">
    <property type="entry name" value="GntR"/>
    <property type="match status" value="1"/>
</dbReference>
<dbReference type="SUPFAM" id="SSF46785">
    <property type="entry name" value="Winged helix' DNA-binding domain"/>
    <property type="match status" value="1"/>
</dbReference>
<dbReference type="PANTHER" id="PTHR43537">
    <property type="entry name" value="TRANSCRIPTIONAL REGULATOR, GNTR FAMILY"/>
    <property type="match status" value="1"/>
</dbReference>
<feature type="domain" description="HTH gntR-type" evidence="4">
    <location>
        <begin position="4"/>
        <end position="71"/>
    </location>
</feature>
<reference evidence="5 6" key="1">
    <citation type="journal article" date="2018" name="Int. J. Syst. Evol. Microbiol.">
        <title>Pseudooceanicola lipolyticus sp. nov., a marine alphaproteobacterium, reclassification of Oceanicola flagellatus as Pseudooceanicola flagellatus comb. nov. and emended description of the genus Pseudooceanicola.</title>
        <authorList>
            <person name="Huang M.-M."/>
            <person name="Guo L.-L."/>
            <person name="Wu Y.-H."/>
            <person name="Lai Q.-L."/>
            <person name="Shao Z.-Z."/>
            <person name="Wang C.-S."/>
            <person name="Wu M."/>
            <person name="Xu X.-W."/>
        </authorList>
    </citation>
    <scope>NUCLEOTIDE SEQUENCE [LARGE SCALE GENOMIC DNA]</scope>
    <source>
        <strain evidence="5 6">157</strain>
    </source>
</reference>
<dbReference type="InterPro" id="IPR000524">
    <property type="entry name" value="Tscrpt_reg_HTH_GntR"/>
</dbReference>